<dbReference type="PROSITE" id="PS00028">
    <property type="entry name" value="ZINC_FINGER_C2H2_1"/>
    <property type="match status" value="1"/>
</dbReference>
<keyword evidence="6" id="KW-0862">Zinc</keyword>
<accession>A0ABV0UA99</accession>
<keyword evidence="4" id="KW-0677">Repeat</keyword>
<dbReference type="Pfam" id="PF26014">
    <property type="entry name" value="SH3_AEBP2_C"/>
    <property type="match status" value="1"/>
</dbReference>
<evidence type="ECO:0000256" key="4">
    <source>
        <dbReference type="ARBA" id="ARBA00022737"/>
    </source>
</evidence>
<comment type="caution">
    <text evidence="13">The sequence shown here is derived from an EMBL/GenBank/DDBJ whole genome shotgun (WGS) entry which is preliminary data.</text>
</comment>
<evidence type="ECO:0000256" key="3">
    <source>
        <dbReference type="ARBA" id="ARBA00022723"/>
    </source>
</evidence>
<feature type="compositionally biased region" description="Low complexity" evidence="11">
    <location>
        <begin position="22"/>
        <end position="35"/>
    </location>
</feature>
<sequence length="126" mass="14000">CVVGGCNASFASQGGLARHVPSHFSQQSSSKMSGQAKLKEDSPSKAGINKRKKLKNKRRWSLPRPQDFFDVQTMDALRQRAICLNLATHIESGGHGHSVVFHSTRATKNPFVKVVFHSQLFVEHFN</sequence>
<dbReference type="Proteomes" id="UP001482620">
    <property type="component" value="Unassembled WGS sequence"/>
</dbReference>
<evidence type="ECO:0000256" key="10">
    <source>
        <dbReference type="PROSITE-ProRule" id="PRU00042"/>
    </source>
</evidence>
<feature type="non-terminal residue" evidence="13">
    <location>
        <position position="1"/>
    </location>
</feature>
<keyword evidence="9" id="KW-0539">Nucleus</keyword>
<keyword evidence="8" id="KW-0804">Transcription</keyword>
<reference evidence="13 14" key="1">
    <citation type="submission" date="2021-06" db="EMBL/GenBank/DDBJ databases">
        <authorList>
            <person name="Palmer J.M."/>
        </authorList>
    </citation>
    <scope>NUCLEOTIDE SEQUENCE [LARGE SCALE GENOMIC DNA]</scope>
    <source>
        <strain evidence="14">if_2019</strain>
        <tissue evidence="13">Muscle</tissue>
    </source>
</reference>
<evidence type="ECO:0000313" key="14">
    <source>
        <dbReference type="Proteomes" id="UP001482620"/>
    </source>
</evidence>
<keyword evidence="7" id="KW-0805">Transcription regulation</keyword>
<evidence type="ECO:0000256" key="8">
    <source>
        <dbReference type="ARBA" id="ARBA00023163"/>
    </source>
</evidence>
<feature type="compositionally biased region" description="Basic residues" evidence="11">
    <location>
        <begin position="48"/>
        <end position="59"/>
    </location>
</feature>
<proteinExistence type="predicted"/>
<evidence type="ECO:0000313" key="13">
    <source>
        <dbReference type="EMBL" id="MEQ2241093.1"/>
    </source>
</evidence>
<keyword evidence="14" id="KW-1185">Reference proteome</keyword>
<evidence type="ECO:0000259" key="12">
    <source>
        <dbReference type="PROSITE" id="PS50157"/>
    </source>
</evidence>
<keyword evidence="3" id="KW-0479">Metal-binding</keyword>
<evidence type="ECO:0000256" key="2">
    <source>
        <dbReference type="ARBA" id="ARBA00022491"/>
    </source>
</evidence>
<dbReference type="InterPro" id="IPR059034">
    <property type="entry name" value="SH3_AEBP2_C"/>
</dbReference>
<evidence type="ECO:0000256" key="5">
    <source>
        <dbReference type="ARBA" id="ARBA00022771"/>
    </source>
</evidence>
<dbReference type="PROSITE" id="PS50157">
    <property type="entry name" value="ZINC_FINGER_C2H2_2"/>
    <property type="match status" value="1"/>
</dbReference>
<dbReference type="InterPro" id="IPR013087">
    <property type="entry name" value="Znf_C2H2_type"/>
</dbReference>
<dbReference type="PANTHER" id="PTHR46541:SF1">
    <property type="entry name" value="ZINC FINGER PROTEIN AEBP2"/>
    <property type="match status" value="1"/>
</dbReference>
<dbReference type="InterPro" id="IPR052130">
    <property type="entry name" value="AEBP2/jing_C2H2-ZnF"/>
</dbReference>
<keyword evidence="2" id="KW-0678">Repressor</keyword>
<dbReference type="PANTHER" id="PTHR46541">
    <property type="entry name" value="ZINC FINGER PROTEIN AEBP2"/>
    <property type="match status" value="1"/>
</dbReference>
<gene>
    <name evidence="13" type="primary">AEBP2_2</name>
    <name evidence="13" type="ORF">ILYODFUR_021811</name>
</gene>
<dbReference type="EMBL" id="JAHRIQ010060285">
    <property type="protein sequence ID" value="MEQ2241093.1"/>
    <property type="molecule type" value="Genomic_DNA"/>
</dbReference>
<keyword evidence="5 10" id="KW-0863">Zinc-finger</keyword>
<evidence type="ECO:0000256" key="1">
    <source>
        <dbReference type="ARBA" id="ARBA00004123"/>
    </source>
</evidence>
<evidence type="ECO:0000256" key="9">
    <source>
        <dbReference type="ARBA" id="ARBA00023242"/>
    </source>
</evidence>
<feature type="domain" description="C2H2-type" evidence="12">
    <location>
        <begin position="1"/>
        <end position="28"/>
    </location>
</feature>
<evidence type="ECO:0000256" key="6">
    <source>
        <dbReference type="ARBA" id="ARBA00022833"/>
    </source>
</evidence>
<evidence type="ECO:0000256" key="11">
    <source>
        <dbReference type="SAM" id="MobiDB-lite"/>
    </source>
</evidence>
<comment type="subcellular location">
    <subcellularLocation>
        <location evidence="1">Nucleus</location>
    </subcellularLocation>
</comment>
<organism evidence="13 14">
    <name type="scientific">Ilyodon furcidens</name>
    <name type="common">goldbreast splitfin</name>
    <dbReference type="NCBI Taxonomy" id="33524"/>
    <lineage>
        <taxon>Eukaryota</taxon>
        <taxon>Metazoa</taxon>
        <taxon>Chordata</taxon>
        <taxon>Craniata</taxon>
        <taxon>Vertebrata</taxon>
        <taxon>Euteleostomi</taxon>
        <taxon>Actinopterygii</taxon>
        <taxon>Neopterygii</taxon>
        <taxon>Teleostei</taxon>
        <taxon>Neoteleostei</taxon>
        <taxon>Acanthomorphata</taxon>
        <taxon>Ovalentaria</taxon>
        <taxon>Atherinomorphae</taxon>
        <taxon>Cyprinodontiformes</taxon>
        <taxon>Goodeidae</taxon>
        <taxon>Ilyodon</taxon>
    </lineage>
</organism>
<feature type="region of interest" description="Disordered" evidence="11">
    <location>
        <begin position="18"/>
        <end position="59"/>
    </location>
</feature>
<evidence type="ECO:0000256" key="7">
    <source>
        <dbReference type="ARBA" id="ARBA00023015"/>
    </source>
</evidence>
<name>A0ABV0UA99_9TELE</name>
<protein>
    <submittedName>
        <fullName evidence="13">Zinc finger protein aebp2</fullName>
    </submittedName>
</protein>